<dbReference type="Pfam" id="PF13454">
    <property type="entry name" value="NAD_binding_9"/>
    <property type="match status" value="1"/>
</dbReference>
<evidence type="ECO:0000259" key="1">
    <source>
        <dbReference type="Pfam" id="PF13454"/>
    </source>
</evidence>
<comment type="caution">
    <text evidence="2">The sequence shown here is derived from an EMBL/GenBank/DDBJ whole genome shotgun (WGS) entry which is preliminary data.</text>
</comment>
<protein>
    <submittedName>
        <fullName evidence="2">Putative NAD(P)/FAD-binding protein YdhS</fullName>
    </submittedName>
</protein>
<dbReference type="Proteomes" id="UP000533598">
    <property type="component" value="Unassembled WGS sequence"/>
</dbReference>
<dbReference type="AlphaFoldDB" id="A0A7W7CGY9"/>
<dbReference type="InterPro" id="IPR052189">
    <property type="entry name" value="L-asp_N-monooxygenase_NS-form"/>
</dbReference>
<evidence type="ECO:0000313" key="3">
    <source>
        <dbReference type="Proteomes" id="UP000533598"/>
    </source>
</evidence>
<dbReference type="InterPro" id="IPR038732">
    <property type="entry name" value="HpyO/CreE_NAD-binding"/>
</dbReference>
<dbReference type="PANTHER" id="PTHR40254">
    <property type="entry name" value="BLR0577 PROTEIN"/>
    <property type="match status" value="1"/>
</dbReference>
<gene>
    <name evidence="2" type="ORF">HNR67_005724</name>
</gene>
<dbReference type="SUPFAM" id="SSF51905">
    <property type="entry name" value="FAD/NAD(P)-binding domain"/>
    <property type="match status" value="1"/>
</dbReference>
<reference evidence="2 3" key="1">
    <citation type="submission" date="2020-08" db="EMBL/GenBank/DDBJ databases">
        <title>Sequencing the genomes of 1000 actinobacteria strains.</title>
        <authorList>
            <person name="Klenk H.-P."/>
        </authorList>
    </citation>
    <scope>NUCLEOTIDE SEQUENCE [LARGE SCALE GENOMIC DNA]</scope>
    <source>
        <strain evidence="2 3">DSM 44230</strain>
    </source>
</reference>
<dbReference type="PANTHER" id="PTHR40254:SF1">
    <property type="entry name" value="BLR0577 PROTEIN"/>
    <property type="match status" value="1"/>
</dbReference>
<name>A0A7W7CGY9_9PSEU</name>
<dbReference type="EMBL" id="JACHMH010000001">
    <property type="protein sequence ID" value="MBB4679606.1"/>
    <property type="molecule type" value="Genomic_DNA"/>
</dbReference>
<organism evidence="2 3">
    <name type="scientific">Crossiella cryophila</name>
    <dbReference type="NCBI Taxonomy" id="43355"/>
    <lineage>
        <taxon>Bacteria</taxon>
        <taxon>Bacillati</taxon>
        <taxon>Actinomycetota</taxon>
        <taxon>Actinomycetes</taxon>
        <taxon>Pseudonocardiales</taxon>
        <taxon>Pseudonocardiaceae</taxon>
        <taxon>Crossiella</taxon>
    </lineage>
</organism>
<accession>A0A7W7CGY9</accession>
<feature type="domain" description="FAD-dependent urate hydroxylase HpyO/Asp monooxygenase CreE-like FAD/NAD(P)-binding" evidence="1">
    <location>
        <begin position="12"/>
        <end position="167"/>
    </location>
</feature>
<sequence length="516" mass="55151">MNLLDLPGPDIAVVGGAAAAVCLLRALAESKLVDGYLTVFEPTSLRWRGRAYQHDAEHVRTNALPEDISVTAADPDDFTHWLIERSLFDPATETLPDGAHCPPRRRYGEYLEDRAAGAIRSLRARGWRVRLVEERVVDAERAGGRVWLRTDSGQISGHGHVVLCVGSDGAHDPYRLAGRTGFIGDVYPIQSTLDRVPAGASTAVLGNGLTAVDAVLGLAANGHTGPITMVSRSGILPGVRQHPVRGLPVLADRIWRRQLAEGTPVSWARAANWLSAELGRAGADLGRLQREMAAVGTAEPWARLRRNLGEVDDPDPALRMLQAAVPFAGPRLWASLAEGDRGHLLDNAFRTIVSLCCPMTPASATALLGLAESGQLRLRAGVREVIPITRGGFEVRTADSRLLRVDRVINACGAAPGRVPTAALPLISSLTSAGRARPHPHGGLRVDPRTSAVLGADGPDPRLFVLGDLGLGTFLFTFGIPALVERAVEIVRALGSHHRSLFPARADGRPHLLGRK</sequence>
<proteinExistence type="predicted"/>
<keyword evidence="3" id="KW-1185">Reference proteome</keyword>
<dbReference type="Gene3D" id="3.50.50.60">
    <property type="entry name" value="FAD/NAD(P)-binding domain"/>
    <property type="match status" value="1"/>
</dbReference>
<dbReference type="RefSeq" id="WP_185005332.1">
    <property type="nucleotide sequence ID" value="NZ_BAAAUI010000001.1"/>
</dbReference>
<evidence type="ECO:0000313" key="2">
    <source>
        <dbReference type="EMBL" id="MBB4679606.1"/>
    </source>
</evidence>
<dbReference type="InterPro" id="IPR036188">
    <property type="entry name" value="FAD/NAD-bd_sf"/>
</dbReference>